<accession>A0A8S9QEL0</accession>
<feature type="region of interest" description="Disordered" evidence="1">
    <location>
        <begin position="70"/>
        <end position="91"/>
    </location>
</feature>
<evidence type="ECO:0000313" key="3">
    <source>
        <dbReference type="Proteomes" id="UP000712600"/>
    </source>
</evidence>
<dbReference type="EMBL" id="QGKX02001290">
    <property type="protein sequence ID" value="KAF3541099.1"/>
    <property type="molecule type" value="Genomic_DNA"/>
</dbReference>
<evidence type="ECO:0000256" key="1">
    <source>
        <dbReference type="SAM" id="MobiDB-lite"/>
    </source>
</evidence>
<proteinExistence type="predicted"/>
<dbReference type="Proteomes" id="UP000712600">
    <property type="component" value="Unassembled WGS sequence"/>
</dbReference>
<evidence type="ECO:0000313" key="2">
    <source>
        <dbReference type="EMBL" id="KAF3541099.1"/>
    </source>
</evidence>
<reference evidence="2" key="1">
    <citation type="submission" date="2019-12" db="EMBL/GenBank/DDBJ databases">
        <title>Genome sequencing and annotation of Brassica cretica.</title>
        <authorList>
            <person name="Studholme D.J."/>
            <person name="Sarris P."/>
        </authorList>
    </citation>
    <scope>NUCLEOTIDE SEQUENCE</scope>
    <source>
        <strain evidence="2">PFS-109/04</strain>
        <tissue evidence="2">Leaf</tissue>
    </source>
</reference>
<name>A0A8S9QEL0_BRACR</name>
<organism evidence="2 3">
    <name type="scientific">Brassica cretica</name>
    <name type="common">Mustard</name>
    <dbReference type="NCBI Taxonomy" id="69181"/>
    <lineage>
        <taxon>Eukaryota</taxon>
        <taxon>Viridiplantae</taxon>
        <taxon>Streptophyta</taxon>
        <taxon>Embryophyta</taxon>
        <taxon>Tracheophyta</taxon>
        <taxon>Spermatophyta</taxon>
        <taxon>Magnoliopsida</taxon>
        <taxon>eudicotyledons</taxon>
        <taxon>Gunneridae</taxon>
        <taxon>Pentapetalae</taxon>
        <taxon>rosids</taxon>
        <taxon>malvids</taxon>
        <taxon>Brassicales</taxon>
        <taxon>Brassicaceae</taxon>
        <taxon>Brassiceae</taxon>
        <taxon>Brassica</taxon>
    </lineage>
</organism>
<comment type="caution">
    <text evidence="2">The sequence shown here is derived from an EMBL/GenBank/DDBJ whole genome shotgun (WGS) entry which is preliminary data.</text>
</comment>
<sequence length="104" mass="12062">MIHDVNDVCLTDSEEIKLEAVNYFTDFLQSPHDQEEADAKVADATDAQGWKLRRCRGRVMQEIIEKIKCVPPPRPEAGRDRPLWKQSQGQYEEKFASKATWEKL</sequence>
<protein>
    <submittedName>
        <fullName evidence="2">Uncharacterized protein</fullName>
    </submittedName>
</protein>
<dbReference type="AlphaFoldDB" id="A0A8S9QEL0"/>
<gene>
    <name evidence="2" type="ORF">F2Q69_00020167</name>
</gene>